<dbReference type="GO" id="GO:0051213">
    <property type="term" value="F:dioxygenase activity"/>
    <property type="evidence" value="ECO:0007669"/>
    <property type="project" value="UniProtKB-KW"/>
</dbReference>
<evidence type="ECO:0000313" key="3">
    <source>
        <dbReference type="Proteomes" id="UP000315636"/>
    </source>
</evidence>
<name>A0A521DKX4_9BACL</name>
<dbReference type="EMBL" id="FXTI01000006">
    <property type="protein sequence ID" value="SMO71751.1"/>
    <property type="molecule type" value="Genomic_DNA"/>
</dbReference>
<dbReference type="SUPFAM" id="SSF54593">
    <property type="entry name" value="Glyoxalase/Bleomycin resistance protein/Dihydroxybiphenyl dioxygenase"/>
    <property type="match status" value="1"/>
</dbReference>
<evidence type="ECO:0000259" key="1">
    <source>
        <dbReference type="PROSITE" id="PS51819"/>
    </source>
</evidence>
<protein>
    <submittedName>
        <fullName evidence="2">Catechol 2,3-dioxygenase</fullName>
    </submittedName>
</protein>
<feature type="domain" description="VOC" evidence="1">
    <location>
        <begin position="5"/>
        <end position="120"/>
    </location>
</feature>
<dbReference type="Proteomes" id="UP000315636">
    <property type="component" value="Unassembled WGS sequence"/>
</dbReference>
<keyword evidence="3" id="KW-1185">Reference proteome</keyword>
<sequence length="121" mass="13905">MQPLSIHHVQITIPKGSEAKAQHFYCDIMGLEEIPKPSSLAGRGGFWLRLGDMEIHIGTEDGVDRTRTKAHSAYLVEDLTAWRHHLMRQGVEIQDSIPIPGYQRFELRDPFGNRMELIERK</sequence>
<dbReference type="AlphaFoldDB" id="A0A521DKX4"/>
<organism evidence="2 3">
    <name type="scientific">Melghirimyces algeriensis</name>
    <dbReference type="NCBI Taxonomy" id="910412"/>
    <lineage>
        <taxon>Bacteria</taxon>
        <taxon>Bacillati</taxon>
        <taxon>Bacillota</taxon>
        <taxon>Bacilli</taxon>
        <taxon>Bacillales</taxon>
        <taxon>Thermoactinomycetaceae</taxon>
        <taxon>Melghirimyces</taxon>
    </lineage>
</organism>
<dbReference type="RefSeq" id="WP_142505673.1">
    <property type="nucleotide sequence ID" value="NZ_FXTI01000006.1"/>
</dbReference>
<evidence type="ECO:0000313" key="2">
    <source>
        <dbReference type="EMBL" id="SMO71751.1"/>
    </source>
</evidence>
<reference evidence="2 3" key="1">
    <citation type="submission" date="2017-05" db="EMBL/GenBank/DDBJ databases">
        <authorList>
            <person name="Varghese N."/>
            <person name="Submissions S."/>
        </authorList>
    </citation>
    <scope>NUCLEOTIDE SEQUENCE [LARGE SCALE GENOMIC DNA]</scope>
    <source>
        <strain evidence="2 3">DSM 45474</strain>
    </source>
</reference>
<dbReference type="InterPro" id="IPR029068">
    <property type="entry name" value="Glyas_Bleomycin-R_OHBP_Dase"/>
</dbReference>
<proteinExistence type="predicted"/>
<dbReference type="PROSITE" id="PS51819">
    <property type="entry name" value="VOC"/>
    <property type="match status" value="1"/>
</dbReference>
<keyword evidence="2" id="KW-0223">Dioxygenase</keyword>
<dbReference type="Gene3D" id="3.10.180.10">
    <property type="entry name" value="2,3-Dihydroxybiphenyl 1,2-Dioxygenase, domain 1"/>
    <property type="match status" value="1"/>
</dbReference>
<dbReference type="InterPro" id="IPR037523">
    <property type="entry name" value="VOC_core"/>
</dbReference>
<dbReference type="PANTHER" id="PTHR39175:SF1">
    <property type="entry name" value="FAMILY PROTEIN, PUTATIVE (AFU_ORTHOLOGUE AFUA_3G15060)-RELATED"/>
    <property type="match status" value="1"/>
</dbReference>
<accession>A0A521DKX4</accession>
<keyword evidence="2" id="KW-0560">Oxidoreductase</keyword>
<dbReference type="Pfam" id="PF00903">
    <property type="entry name" value="Glyoxalase"/>
    <property type="match status" value="1"/>
</dbReference>
<dbReference type="InterPro" id="IPR004360">
    <property type="entry name" value="Glyas_Fos-R_dOase_dom"/>
</dbReference>
<gene>
    <name evidence="2" type="ORF">SAMN06264849_10684</name>
</gene>
<dbReference type="PANTHER" id="PTHR39175">
    <property type="entry name" value="FAMILY PROTEIN, PUTATIVE (AFU_ORTHOLOGUE AFUA_3G15060)-RELATED"/>
    <property type="match status" value="1"/>
</dbReference>
<dbReference type="OrthoDB" id="9813630at2"/>